<dbReference type="PROSITE" id="PS50887">
    <property type="entry name" value="GGDEF"/>
    <property type="match status" value="1"/>
</dbReference>
<organism evidence="2">
    <name type="scientific">bioreactor metagenome</name>
    <dbReference type="NCBI Taxonomy" id="1076179"/>
    <lineage>
        <taxon>unclassified sequences</taxon>
        <taxon>metagenomes</taxon>
        <taxon>ecological metagenomes</taxon>
    </lineage>
</organism>
<dbReference type="GO" id="GO:1902201">
    <property type="term" value="P:negative regulation of bacterial-type flagellum-dependent cell motility"/>
    <property type="evidence" value="ECO:0007669"/>
    <property type="project" value="TreeGrafter"/>
</dbReference>
<dbReference type="NCBIfam" id="TIGR00254">
    <property type="entry name" value="GGDEF"/>
    <property type="match status" value="1"/>
</dbReference>
<proteinExistence type="predicted"/>
<name>A0A645EP61_9ZZZZ</name>
<dbReference type="PANTHER" id="PTHR45138:SF6">
    <property type="entry name" value="DIGUANYLATE CYCLASE DGCN"/>
    <property type="match status" value="1"/>
</dbReference>
<evidence type="ECO:0000259" key="1">
    <source>
        <dbReference type="PROSITE" id="PS50887"/>
    </source>
</evidence>
<dbReference type="InterPro" id="IPR029787">
    <property type="entry name" value="Nucleotide_cyclase"/>
</dbReference>
<feature type="domain" description="GGDEF" evidence="1">
    <location>
        <begin position="1"/>
        <end position="86"/>
    </location>
</feature>
<dbReference type="InterPro" id="IPR050469">
    <property type="entry name" value="Diguanylate_Cyclase"/>
</dbReference>
<dbReference type="GO" id="GO:0043709">
    <property type="term" value="P:cell adhesion involved in single-species biofilm formation"/>
    <property type="evidence" value="ECO:0007669"/>
    <property type="project" value="TreeGrafter"/>
</dbReference>
<dbReference type="CDD" id="cd01949">
    <property type="entry name" value="GGDEF"/>
    <property type="match status" value="1"/>
</dbReference>
<dbReference type="InterPro" id="IPR000160">
    <property type="entry name" value="GGDEF_dom"/>
</dbReference>
<reference evidence="2" key="1">
    <citation type="submission" date="2019-08" db="EMBL/GenBank/DDBJ databases">
        <authorList>
            <person name="Kucharzyk K."/>
            <person name="Murdoch R.W."/>
            <person name="Higgins S."/>
            <person name="Loffler F."/>
        </authorList>
    </citation>
    <scope>NUCLEOTIDE SEQUENCE</scope>
</reference>
<dbReference type="SUPFAM" id="SSF55073">
    <property type="entry name" value="Nucleotide cyclase"/>
    <property type="match status" value="1"/>
</dbReference>
<dbReference type="Pfam" id="PF00990">
    <property type="entry name" value="GGDEF"/>
    <property type="match status" value="1"/>
</dbReference>
<protein>
    <recommendedName>
        <fullName evidence="1">GGDEF domain-containing protein</fullName>
    </recommendedName>
</protein>
<dbReference type="GO" id="GO:0052621">
    <property type="term" value="F:diguanylate cyclase activity"/>
    <property type="evidence" value="ECO:0007669"/>
    <property type="project" value="TreeGrafter"/>
</dbReference>
<gene>
    <name evidence="2" type="ORF">SDC9_149549</name>
</gene>
<dbReference type="AlphaFoldDB" id="A0A645EP61"/>
<dbReference type="GO" id="GO:0005886">
    <property type="term" value="C:plasma membrane"/>
    <property type="evidence" value="ECO:0007669"/>
    <property type="project" value="TreeGrafter"/>
</dbReference>
<dbReference type="EMBL" id="VSSQ01048278">
    <property type="protein sequence ID" value="MPN02333.1"/>
    <property type="molecule type" value="Genomic_DNA"/>
</dbReference>
<dbReference type="InterPro" id="IPR043128">
    <property type="entry name" value="Rev_trsase/Diguanyl_cyclase"/>
</dbReference>
<dbReference type="Gene3D" id="3.30.70.270">
    <property type="match status" value="1"/>
</dbReference>
<sequence>MFRYGGDEFCLLFHNNNMAAAIGTCQQLRQQLNALTFDECPELKLTASFGLDTYADSITASRLFINADKAMYQAKKLESGICVYSPAGQNVQSETTLSSAPKLDV</sequence>
<comment type="caution">
    <text evidence="2">The sequence shown here is derived from an EMBL/GenBank/DDBJ whole genome shotgun (WGS) entry which is preliminary data.</text>
</comment>
<dbReference type="PANTHER" id="PTHR45138">
    <property type="entry name" value="REGULATORY COMPONENTS OF SENSORY TRANSDUCTION SYSTEM"/>
    <property type="match status" value="1"/>
</dbReference>
<evidence type="ECO:0000313" key="2">
    <source>
        <dbReference type="EMBL" id="MPN02333.1"/>
    </source>
</evidence>
<accession>A0A645EP61</accession>